<evidence type="ECO:0000256" key="2">
    <source>
        <dbReference type="ARBA" id="ARBA00023274"/>
    </source>
</evidence>
<evidence type="ECO:0000256" key="1">
    <source>
        <dbReference type="ARBA" id="ARBA00022980"/>
    </source>
</evidence>
<dbReference type="GO" id="GO:0006412">
    <property type="term" value="P:translation"/>
    <property type="evidence" value="ECO:0007669"/>
    <property type="project" value="InterPro"/>
</dbReference>
<dbReference type="PANTHER" id="PTHR12919">
    <property type="entry name" value="30S RIBOSOMAL PROTEIN S16"/>
    <property type="match status" value="1"/>
</dbReference>
<dbReference type="Pfam" id="PF00886">
    <property type="entry name" value="Ribosomal_S16"/>
    <property type="match status" value="1"/>
</dbReference>
<dbReference type="STRING" id="1797263.A2397_06100"/>
<dbReference type="Gene3D" id="3.30.1320.10">
    <property type="match status" value="1"/>
</dbReference>
<dbReference type="InterPro" id="IPR023803">
    <property type="entry name" value="Ribosomal_bS16_dom_sf"/>
</dbReference>
<sequence length="74" mass="8211">MLKIKLQPFGKKNAHTYRIVVAEENTKLTGNCLANLGHYIATSNSLTIDKKMAQTWIAKGAIPTDRVKKLLATK</sequence>
<dbReference type="InterPro" id="IPR000307">
    <property type="entry name" value="Ribosomal_bS16"/>
</dbReference>
<dbReference type="AlphaFoldDB" id="A0A1F4ZYX6"/>
<protein>
    <recommendedName>
        <fullName evidence="3">30S ribosomal protein S16</fullName>
    </recommendedName>
</protein>
<accession>A0A1F4ZYX6</accession>
<dbReference type="Proteomes" id="UP000176424">
    <property type="component" value="Unassembled WGS sequence"/>
</dbReference>
<organism evidence="4 5">
    <name type="scientific">Candidatus Amesbacteria bacterium RIFOXYB1_FULL_44_23</name>
    <dbReference type="NCBI Taxonomy" id="1797263"/>
    <lineage>
        <taxon>Bacteria</taxon>
        <taxon>Candidatus Amesiibacteriota</taxon>
    </lineage>
</organism>
<reference evidence="4 5" key="1">
    <citation type="journal article" date="2016" name="Nat. Commun.">
        <title>Thousands of microbial genomes shed light on interconnected biogeochemical processes in an aquifer system.</title>
        <authorList>
            <person name="Anantharaman K."/>
            <person name="Brown C.T."/>
            <person name="Hug L.A."/>
            <person name="Sharon I."/>
            <person name="Castelle C.J."/>
            <person name="Probst A.J."/>
            <person name="Thomas B.C."/>
            <person name="Singh A."/>
            <person name="Wilkins M.J."/>
            <person name="Karaoz U."/>
            <person name="Brodie E.L."/>
            <person name="Williams K.H."/>
            <person name="Hubbard S.S."/>
            <person name="Banfield J.F."/>
        </authorList>
    </citation>
    <scope>NUCLEOTIDE SEQUENCE [LARGE SCALE GENOMIC DNA]</scope>
</reference>
<dbReference type="SUPFAM" id="SSF54565">
    <property type="entry name" value="Ribosomal protein S16"/>
    <property type="match status" value="1"/>
</dbReference>
<dbReference type="EMBL" id="MEXR01000002">
    <property type="protein sequence ID" value="OGD10624.1"/>
    <property type="molecule type" value="Genomic_DNA"/>
</dbReference>
<dbReference type="GO" id="GO:0003735">
    <property type="term" value="F:structural constituent of ribosome"/>
    <property type="evidence" value="ECO:0007669"/>
    <property type="project" value="InterPro"/>
</dbReference>
<evidence type="ECO:0000313" key="4">
    <source>
        <dbReference type="EMBL" id="OGD10624.1"/>
    </source>
</evidence>
<dbReference type="GO" id="GO:0015935">
    <property type="term" value="C:small ribosomal subunit"/>
    <property type="evidence" value="ECO:0007669"/>
    <property type="project" value="TreeGrafter"/>
</dbReference>
<comment type="caution">
    <text evidence="4">The sequence shown here is derived from an EMBL/GenBank/DDBJ whole genome shotgun (WGS) entry which is preliminary data.</text>
</comment>
<dbReference type="PANTHER" id="PTHR12919:SF20">
    <property type="entry name" value="SMALL RIBOSOMAL SUBUNIT PROTEIN BS16M"/>
    <property type="match status" value="1"/>
</dbReference>
<name>A0A1F4ZYX6_9BACT</name>
<keyword evidence="2" id="KW-0687">Ribonucleoprotein</keyword>
<dbReference type="GO" id="GO:0005737">
    <property type="term" value="C:cytoplasm"/>
    <property type="evidence" value="ECO:0007669"/>
    <property type="project" value="UniProtKB-ARBA"/>
</dbReference>
<evidence type="ECO:0000313" key="5">
    <source>
        <dbReference type="Proteomes" id="UP000176424"/>
    </source>
</evidence>
<keyword evidence="1 4" id="KW-0689">Ribosomal protein</keyword>
<proteinExistence type="predicted"/>
<evidence type="ECO:0000256" key="3">
    <source>
        <dbReference type="ARBA" id="ARBA00035310"/>
    </source>
</evidence>
<dbReference type="NCBIfam" id="TIGR00002">
    <property type="entry name" value="S16"/>
    <property type="match status" value="1"/>
</dbReference>
<gene>
    <name evidence="4" type="ORF">A2397_06100</name>
</gene>